<dbReference type="Proteomes" id="UP000235611">
    <property type="component" value="Unassembled WGS sequence"/>
</dbReference>
<reference evidence="4" key="1">
    <citation type="submission" date="2016-07" db="EMBL/GenBank/DDBJ databases">
        <title>Nontailed viruses are major unrecognized killers of bacteria in the ocean.</title>
        <authorList>
            <person name="Kauffman K."/>
            <person name="Hussain F."/>
            <person name="Yang J."/>
            <person name="Arevalo P."/>
            <person name="Brown J."/>
            <person name="Cutler M."/>
            <person name="Kelly L."/>
            <person name="Polz M.F."/>
        </authorList>
    </citation>
    <scope>NUCLEOTIDE SEQUENCE [LARGE SCALE GENOMIC DNA]</scope>
    <source>
        <strain evidence="4">10N.222.49.A5</strain>
    </source>
</reference>
<reference evidence="3" key="3">
    <citation type="journal article" date="2018" name="Nature">
        <title>A major lineage of non-tailed dsDNA viruses as unrecognized killers of marine bacteria.</title>
        <authorList>
            <person name="Kauffman K.M."/>
            <person name="Hussain F.A."/>
            <person name="Yang J."/>
            <person name="Arevalo P."/>
            <person name="Brown J.M."/>
            <person name="Chang W.K."/>
            <person name="VanInsberghe D."/>
            <person name="Elsherbini J."/>
            <person name="Sharma R.S."/>
            <person name="Cutler M.B."/>
            <person name="Kelly L."/>
            <person name="Polz M.F."/>
        </authorList>
    </citation>
    <scope>NUCLEOTIDE SEQUENCE</scope>
    <source>
        <strain evidence="3">10N.222.49.A5</strain>
    </source>
</reference>
<proteinExistence type="predicted"/>
<reference evidence="2 5" key="4">
    <citation type="submission" date="2020-04" db="EMBL/GenBank/DDBJ databases">
        <title>WGS-Seq of Vibrio isolated by the O'Toole Lab.</title>
        <authorList>
            <person name="Mckone K.P."/>
            <person name="Whitaker R."/>
            <person name="Sevigney J.L."/>
            <person name="Herring J.B."/>
            <person name="O'Toole G."/>
        </authorList>
    </citation>
    <scope>NUCLEOTIDE SEQUENCE [LARGE SCALE GENOMIC DNA]</scope>
    <source>
        <strain evidence="2 5">BS_02</strain>
    </source>
</reference>
<name>A0AAP8MUB3_9VIBR</name>
<feature type="compositionally biased region" description="Basic residues" evidence="1">
    <location>
        <begin position="123"/>
        <end position="133"/>
    </location>
</feature>
<gene>
    <name evidence="3" type="ORF">BCS93_14260</name>
    <name evidence="2" type="ORF">HJ568_02530</name>
</gene>
<dbReference type="Pfam" id="PF11756">
    <property type="entry name" value="YgbA_NO"/>
    <property type="match status" value="1"/>
</dbReference>
<keyword evidence="5" id="KW-1185">Reference proteome</keyword>
<accession>A0AAP8MUB3</accession>
<dbReference type="NCBIfam" id="NF007715">
    <property type="entry name" value="PRK10410.1-3"/>
    <property type="match status" value="1"/>
</dbReference>
<reference evidence="3" key="2">
    <citation type="submission" date="2016-07" db="EMBL/GenBank/DDBJ databases">
        <authorList>
            <person name="Kauffman K."/>
            <person name="Arevalo P."/>
            <person name="Polz M.F."/>
        </authorList>
    </citation>
    <scope>NUCLEOTIDE SEQUENCE</scope>
    <source>
        <strain evidence="3">10N.222.49.A5</strain>
    </source>
</reference>
<dbReference type="Proteomes" id="UP000590068">
    <property type="component" value="Unassembled WGS sequence"/>
</dbReference>
<organism evidence="3 4">
    <name type="scientific">Vibrio breoganii</name>
    <dbReference type="NCBI Taxonomy" id="553239"/>
    <lineage>
        <taxon>Bacteria</taxon>
        <taxon>Pseudomonadati</taxon>
        <taxon>Pseudomonadota</taxon>
        <taxon>Gammaproteobacteria</taxon>
        <taxon>Vibrionales</taxon>
        <taxon>Vibrionaceae</taxon>
        <taxon>Vibrio</taxon>
    </lineage>
</organism>
<dbReference type="EMBL" id="MDBO01000099">
    <property type="protein sequence ID" value="PMP08400.1"/>
    <property type="molecule type" value="Genomic_DNA"/>
</dbReference>
<dbReference type="NCBIfam" id="NF007714">
    <property type="entry name" value="PRK10410.1-2"/>
    <property type="match status" value="1"/>
</dbReference>
<evidence type="ECO:0000256" key="1">
    <source>
        <dbReference type="SAM" id="MobiDB-lite"/>
    </source>
</evidence>
<dbReference type="InterPro" id="IPR020483">
    <property type="entry name" value="Uncharacterised_YgbA"/>
</dbReference>
<feature type="region of interest" description="Disordered" evidence="1">
    <location>
        <begin position="118"/>
        <end position="139"/>
    </location>
</feature>
<sequence>MVLQKQQQLDEILSGELLKEYKTVHAMIEIYCAKHHGVIHGLCEECTELSQYAKTKLDRCVFGQNKPTCNRCPVHCYRPEPKENMRAVMRFSGPRMLLKHPLLAIRHLRHEKKAVPEVPKKNISNRHLRKSSGKLKADS</sequence>
<evidence type="ECO:0000313" key="4">
    <source>
        <dbReference type="Proteomes" id="UP000235611"/>
    </source>
</evidence>
<evidence type="ECO:0000313" key="3">
    <source>
        <dbReference type="EMBL" id="PMP08400.1"/>
    </source>
</evidence>
<protein>
    <submittedName>
        <fullName evidence="2 3">Nitrous oxide-stimulated promoter</fullName>
    </submittedName>
</protein>
<dbReference type="RefSeq" id="WP_102443077.1">
    <property type="nucleotide sequence ID" value="NZ_JABBXC010000008.1"/>
</dbReference>
<evidence type="ECO:0000313" key="2">
    <source>
        <dbReference type="EMBL" id="NMR68847.1"/>
    </source>
</evidence>
<dbReference type="EMBL" id="JABCJR010000003">
    <property type="protein sequence ID" value="NMR68847.1"/>
    <property type="molecule type" value="Genomic_DNA"/>
</dbReference>
<comment type="caution">
    <text evidence="3">The sequence shown here is derived from an EMBL/GenBank/DDBJ whole genome shotgun (WGS) entry which is preliminary data.</text>
</comment>
<evidence type="ECO:0000313" key="5">
    <source>
        <dbReference type="Proteomes" id="UP000590068"/>
    </source>
</evidence>
<dbReference type="AlphaFoldDB" id="A0AAP8MUB3"/>